<evidence type="ECO:0000313" key="4">
    <source>
        <dbReference type="Proteomes" id="UP000774617"/>
    </source>
</evidence>
<evidence type="ECO:0000259" key="2">
    <source>
        <dbReference type="PROSITE" id="PS50157"/>
    </source>
</evidence>
<dbReference type="InterPro" id="IPR013087">
    <property type="entry name" value="Znf_C2H2_type"/>
</dbReference>
<dbReference type="PROSITE" id="PS00028">
    <property type="entry name" value="ZINC_FINGER_C2H2_1"/>
    <property type="match status" value="1"/>
</dbReference>
<dbReference type="PROSITE" id="PS50157">
    <property type="entry name" value="ZINC_FINGER_C2H2_2"/>
    <property type="match status" value="1"/>
</dbReference>
<accession>A0ABQ8G8V2</accession>
<dbReference type="EMBL" id="JAGTJR010000015">
    <property type="protein sequence ID" value="KAH7048413.1"/>
    <property type="molecule type" value="Genomic_DNA"/>
</dbReference>
<gene>
    <name evidence="3" type="ORF">B0J12DRAFT_114264</name>
</gene>
<evidence type="ECO:0000256" key="1">
    <source>
        <dbReference type="PROSITE-ProRule" id="PRU00042"/>
    </source>
</evidence>
<sequence length="155" mass="18270">MWMQYKSMHQPQDALRFCDEDPSNASPFEKRDDRYCCLIRPCSQTFDRVADLFRHQEAYHHRRRAYWCSHYECERAAGGRAFPRKDKRNEHGRRVHGITLYSMNQGCTVVGLGFLSWTAMEPERFQQAIDSVWDFNCLLSANTFVYTIDPCLGTN</sequence>
<evidence type="ECO:0000313" key="3">
    <source>
        <dbReference type="EMBL" id="KAH7048413.1"/>
    </source>
</evidence>
<keyword evidence="4" id="KW-1185">Reference proteome</keyword>
<keyword evidence="1" id="KW-0479">Metal-binding</keyword>
<proteinExistence type="predicted"/>
<name>A0ABQ8G8V2_9PEZI</name>
<reference evidence="3 4" key="1">
    <citation type="journal article" date="2021" name="Nat. Commun.">
        <title>Genetic determinants of endophytism in the Arabidopsis root mycobiome.</title>
        <authorList>
            <person name="Mesny F."/>
            <person name="Miyauchi S."/>
            <person name="Thiergart T."/>
            <person name="Pickel B."/>
            <person name="Atanasova L."/>
            <person name="Karlsson M."/>
            <person name="Huettel B."/>
            <person name="Barry K.W."/>
            <person name="Haridas S."/>
            <person name="Chen C."/>
            <person name="Bauer D."/>
            <person name="Andreopoulos W."/>
            <person name="Pangilinan J."/>
            <person name="LaButti K."/>
            <person name="Riley R."/>
            <person name="Lipzen A."/>
            <person name="Clum A."/>
            <person name="Drula E."/>
            <person name="Henrissat B."/>
            <person name="Kohler A."/>
            <person name="Grigoriev I.V."/>
            <person name="Martin F.M."/>
            <person name="Hacquard S."/>
        </authorList>
    </citation>
    <scope>NUCLEOTIDE SEQUENCE [LARGE SCALE GENOMIC DNA]</scope>
    <source>
        <strain evidence="3 4">MPI-SDFR-AT-0080</strain>
    </source>
</reference>
<comment type="caution">
    <text evidence="3">The sequence shown here is derived from an EMBL/GenBank/DDBJ whole genome shotgun (WGS) entry which is preliminary data.</text>
</comment>
<protein>
    <recommendedName>
        <fullName evidence="2">C2H2-type domain-containing protein</fullName>
    </recommendedName>
</protein>
<keyword evidence="1" id="KW-0862">Zinc</keyword>
<feature type="domain" description="C2H2-type" evidence="2">
    <location>
        <begin position="35"/>
        <end position="65"/>
    </location>
</feature>
<keyword evidence="1" id="KW-0863">Zinc-finger</keyword>
<dbReference type="Proteomes" id="UP000774617">
    <property type="component" value="Unassembled WGS sequence"/>
</dbReference>
<organism evidence="3 4">
    <name type="scientific">Macrophomina phaseolina</name>
    <dbReference type="NCBI Taxonomy" id="35725"/>
    <lineage>
        <taxon>Eukaryota</taxon>
        <taxon>Fungi</taxon>
        <taxon>Dikarya</taxon>
        <taxon>Ascomycota</taxon>
        <taxon>Pezizomycotina</taxon>
        <taxon>Dothideomycetes</taxon>
        <taxon>Dothideomycetes incertae sedis</taxon>
        <taxon>Botryosphaeriales</taxon>
        <taxon>Botryosphaeriaceae</taxon>
        <taxon>Macrophomina</taxon>
    </lineage>
</organism>
<dbReference type="Gene3D" id="3.30.160.60">
    <property type="entry name" value="Classic Zinc Finger"/>
    <property type="match status" value="1"/>
</dbReference>